<dbReference type="Pfam" id="PF13511">
    <property type="entry name" value="DUF4124"/>
    <property type="match status" value="1"/>
</dbReference>
<organism evidence="2 3">
    <name type="scientific">Acinetobacter piscicola</name>
    <dbReference type="NCBI Taxonomy" id="2006115"/>
    <lineage>
        <taxon>Bacteria</taxon>
        <taxon>Pseudomonadati</taxon>
        <taxon>Pseudomonadota</taxon>
        <taxon>Gammaproteobacteria</taxon>
        <taxon>Moraxellales</taxon>
        <taxon>Moraxellaceae</taxon>
        <taxon>Acinetobacter</taxon>
    </lineage>
</organism>
<feature type="domain" description="DUF4124" evidence="1">
    <location>
        <begin position="9"/>
        <end position="50"/>
    </location>
</feature>
<dbReference type="InterPro" id="IPR025392">
    <property type="entry name" value="DUF4124"/>
</dbReference>
<name>A0A7S6VWK5_9GAMM</name>
<accession>A0A7S6VWK5</accession>
<dbReference type="AlphaFoldDB" id="A0A7S6VWK5"/>
<sequence length="205" mass="22452">MSLLKITIFLLLCIPVNLYAEVYKWVDAKGNVTYSSKRPPNGVKQQPIETIRSLGTTQSHSTDKPYEFKSNSSIPTTYRSASETYYRPTYKAMTPQRTPENEALRQKIIQEASTLYTGARGLTSNQRNTLAAMNGVNVSSSDSYSNSNSSYSVPVTQRQPSTITNCDSAGCWGSDGARYNRGTGDTYFPSTGGSCQSVGGQMQCN</sequence>
<dbReference type="RefSeq" id="WP_180045208.1">
    <property type="nucleotide sequence ID" value="NZ_CP048659.1"/>
</dbReference>
<evidence type="ECO:0000259" key="1">
    <source>
        <dbReference type="Pfam" id="PF13511"/>
    </source>
</evidence>
<proteinExistence type="predicted"/>
<evidence type="ECO:0000313" key="2">
    <source>
        <dbReference type="EMBL" id="QOW46168.1"/>
    </source>
</evidence>
<reference evidence="2 3" key="1">
    <citation type="submission" date="2020-02" db="EMBL/GenBank/DDBJ databases">
        <title>Tigecycline-resistant Acinetobacter species from pigs and migratory birds.</title>
        <authorList>
            <person name="Chen C."/>
            <person name="Sun J."/>
            <person name="Liao X.-P."/>
            <person name="Liu Y.-H."/>
        </authorList>
    </citation>
    <scope>NUCLEOTIDE SEQUENCE [LARGE SCALE GENOMIC DNA]</scope>
    <source>
        <strain evidence="2 3">YH12207_T</strain>
    </source>
</reference>
<protein>
    <submittedName>
        <fullName evidence="2">DUF4124 domain-containing protein</fullName>
    </submittedName>
</protein>
<evidence type="ECO:0000313" key="3">
    <source>
        <dbReference type="Proteomes" id="UP000593966"/>
    </source>
</evidence>
<gene>
    <name evidence="2" type="ORF">G0028_09820</name>
</gene>
<dbReference type="EMBL" id="CP048659">
    <property type="protein sequence ID" value="QOW46168.1"/>
    <property type="molecule type" value="Genomic_DNA"/>
</dbReference>
<dbReference type="Proteomes" id="UP000593966">
    <property type="component" value="Chromosome"/>
</dbReference>
<keyword evidence="3" id="KW-1185">Reference proteome</keyword>